<keyword evidence="1" id="KW-0175">Coiled coil</keyword>
<proteinExistence type="predicted"/>
<evidence type="ECO:0000313" key="3">
    <source>
        <dbReference type="Proteomes" id="UP000063434"/>
    </source>
</evidence>
<dbReference type="PATRIC" id="fig|294.195.peg.5838"/>
<reference evidence="2 3" key="1">
    <citation type="submission" date="2015-05" db="EMBL/GenBank/DDBJ databases">
        <title>A genomic and transcriptomic approach to investigate the blue pigment phenotype in Pseudomonas fluorescens.</title>
        <authorList>
            <person name="Andreani N.A."/>
            <person name="Cardazzo B."/>
        </authorList>
    </citation>
    <scope>NUCLEOTIDE SEQUENCE [LARGE SCALE GENOMIC DNA]</scope>
    <source>
        <strain evidence="2 3">Ps_40</strain>
    </source>
</reference>
<organism evidence="2 3">
    <name type="scientific">Pseudomonas fluorescens</name>
    <dbReference type="NCBI Taxonomy" id="294"/>
    <lineage>
        <taxon>Bacteria</taxon>
        <taxon>Pseudomonadati</taxon>
        <taxon>Pseudomonadota</taxon>
        <taxon>Gammaproteobacteria</taxon>
        <taxon>Pseudomonadales</taxon>
        <taxon>Pseudomonadaceae</taxon>
        <taxon>Pseudomonas</taxon>
    </lineage>
</organism>
<dbReference type="Proteomes" id="UP000063434">
    <property type="component" value="Unassembled WGS sequence"/>
</dbReference>
<sequence>MNIVSDIKAALATISGSLTGLKEQLATTNQQIAGANAKLQALYDAPLSLEDYGIYLKATIAQRGDSELRTWALERVQPHPSYGKAYAELPWSRFEEANGDLASNPMMLAMTLPNTFDAMCFFMPDVVYEKLMERLREVAGRRWNNTEYPPVAERRQQRDSLQDELKTLQVKRADLMAQIEAITGEFKK</sequence>
<evidence type="ECO:0000313" key="2">
    <source>
        <dbReference type="EMBL" id="KWV70790.1"/>
    </source>
</evidence>
<feature type="coiled-coil region" evidence="1">
    <location>
        <begin position="151"/>
        <end position="185"/>
    </location>
</feature>
<comment type="caution">
    <text evidence="2">The sequence shown here is derived from an EMBL/GenBank/DDBJ whole genome shotgun (WGS) entry which is preliminary data.</text>
</comment>
<dbReference type="EMBL" id="LCYC01000062">
    <property type="protein sequence ID" value="KWV70790.1"/>
    <property type="molecule type" value="Genomic_DNA"/>
</dbReference>
<protein>
    <submittedName>
        <fullName evidence="2">Uncharacterized protein</fullName>
    </submittedName>
</protein>
<dbReference type="AlphaFoldDB" id="A0A109KKA8"/>
<gene>
    <name evidence="2" type="ORF">PFL603g_05468</name>
</gene>
<accession>A0A109KKA8</accession>
<name>A0A109KKA8_PSEFL</name>
<dbReference type="RefSeq" id="WP_060766322.1">
    <property type="nucleotide sequence ID" value="NZ_LCYC01000062.1"/>
</dbReference>
<evidence type="ECO:0000256" key="1">
    <source>
        <dbReference type="SAM" id="Coils"/>
    </source>
</evidence>